<keyword evidence="5" id="KW-1185">Reference proteome</keyword>
<evidence type="ECO:0000256" key="2">
    <source>
        <dbReference type="ARBA" id="ARBA00022723"/>
    </source>
</evidence>
<gene>
    <name evidence="4" type="ORF">B0T16DRAFT_329094</name>
</gene>
<dbReference type="Proteomes" id="UP001174936">
    <property type="component" value="Unassembled WGS sequence"/>
</dbReference>
<feature type="non-terminal residue" evidence="4">
    <location>
        <position position="1"/>
    </location>
</feature>
<dbReference type="GO" id="GO:0016705">
    <property type="term" value="F:oxidoreductase activity, acting on paired donors, with incorporation or reduction of molecular oxygen"/>
    <property type="evidence" value="ECO:0007669"/>
    <property type="project" value="InterPro"/>
</dbReference>
<dbReference type="Gene3D" id="1.10.630.10">
    <property type="entry name" value="Cytochrome P450"/>
    <property type="match status" value="1"/>
</dbReference>
<dbReference type="PANTHER" id="PTHR24305:SF168">
    <property type="entry name" value="P450, PUTATIVE (EUROFUNG)-RELATED"/>
    <property type="match status" value="1"/>
</dbReference>
<protein>
    <recommendedName>
        <fullName evidence="6">Cytochrome P450</fullName>
    </recommendedName>
</protein>
<dbReference type="GO" id="GO:0020037">
    <property type="term" value="F:heme binding"/>
    <property type="evidence" value="ECO:0007669"/>
    <property type="project" value="InterPro"/>
</dbReference>
<evidence type="ECO:0008006" key="6">
    <source>
        <dbReference type="Google" id="ProtNLM"/>
    </source>
</evidence>
<dbReference type="InterPro" id="IPR001128">
    <property type="entry name" value="Cyt_P450"/>
</dbReference>
<keyword evidence="2" id="KW-0479">Metal-binding</keyword>
<proteinExistence type="predicted"/>
<name>A0AA39Y678_9PEZI</name>
<dbReference type="GO" id="GO:0004497">
    <property type="term" value="F:monooxygenase activity"/>
    <property type="evidence" value="ECO:0007669"/>
    <property type="project" value="InterPro"/>
</dbReference>
<dbReference type="EMBL" id="JAULSV010000004">
    <property type="protein sequence ID" value="KAK0646784.1"/>
    <property type="molecule type" value="Genomic_DNA"/>
</dbReference>
<evidence type="ECO:0000313" key="5">
    <source>
        <dbReference type="Proteomes" id="UP001174936"/>
    </source>
</evidence>
<dbReference type="InterPro" id="IPR036396">
    <property type="entry name" value="Cyt_P450_sf"/>
</dbReference>
<reference evidence="4" key="1">
    <citation type="submission" date="2023-06" db="EMBL/GenBank/DDBJ databases">
        <title>Genome-scale phylogeny and comparative genomics of the fungal order Sordariales.</title>
        <authorList>
            <consortium name="Lawrence Berkeley National Laboratory"/>
            <person name="Hensen N."/>
            <person name="Bonometti L."/>
            <person name="Westerberg I."/>
            <person name="Brannstrom I.O."/>
            <person name="Guillou S."/>
            <person name="Cros-Aarteil S."/>
            <person name="Calhoun S."/>
            <person name="Haridas S."/>
            <person name="Kuo A."/>
            <person name="Mondo S."/>
            <person name="Pangilinan J."/>
            <person name="Riley R."/>
            <person name="Labutti K."/>
            <person name="Andreopoulos B."/>
            <person name="Lipzen A."/>
            <person name="Chen C."/>
            <person name="Yanf M."/>
            <person name="Daum C."/>
            <person name="Ng V."/>
            <person name="Clum A."/>
            <person name="Steindorff A."/>
            <person name="Ohm R."/>
            <person name="Martin F."/>
            <person name="Silar P."/>
            <person name="Natvig D."/>
            <person name="Lalanne C."/>
            <person name="Gautier V."/>
            <person name="Ament-Velasquez S.L."/>
            <person name="Kruys A."/>
            <person name="Hutchinson M.I."/>
            <person name="Powell A.J."/>
            <person name="Barry K."/>
            <person name="Miller A.N."/>
            <person name="Grigoriev I.V."/>
            <person name="Debuchy R."/>
            <person name="Gladieux P."/>
            <person name="Thoren M.H."/>
            <person name="Johannesson H."/>
        </authorList>
    </citation>
    <scope>NUCLEOTIDE SEQUENCE</scope>
    <source>
        <strain evidence="4">SMH2532-1</strain>
    </source>
</reference>
<accession>A0AA39Y678</accession>
<organism evidence="4 5">
    <name type="scientific">Cercophora newfieldiana</name>
    <dbReference type="NCBI Taxonomy" id="92897"/>
    <lineage>
        <taxon>Eukaryota</taxon>
        <taxon>Fungi</taxon>
        <taxon>Dikarya</taxon>
        <taxon>Ascomycota</taxon>
        <taxon>Pezizomycotina</taxon>
        <taxon>Sordariomycetes</taxon>
        <taxon>Sordariomycetidae</taxon>
        <taxon>Sordariales</taxon>
        <taxon>Lasiosphaeriaceae</taxon>
        <taxon>Cercophora</taxon>
    </lineage>
</organism>
<dbReference type="InterPro" id="IPR050121">
    <property type="entry name" value="Cytochrome_P450_monoxygenase"/>
</dbReference>
<dbReference type="AlphaFoldDB" id="A0AA39Y678"/>
<dbReference type="Pfam" id="PF00067">
    <property type="entry name" value="p450"/>
    <property type="match status" value="1"/>
</dbReference>
<evidence type="ECO:0000313" key="4">
    <source>
        <dbReference type="EMBL" id="KAK0646784.1"/>
    </source>
</evidence>
<dbReference type="SUPFAM" id="SSF48264">
    <property type="entry name" value="Cytochrome P450"/>
    <property type="match status" value="1"/>
</dbReference>
<evidence type="ECO:0000256" key="1">
    <source>
        <dbReference type="ARBA" id="ARBA00022617"/>
    </source>
</evidence>
<dbReference type="PANTHER" id="PTHR24305">
    <property type="entry name" value="CYTOCHROME P450"/>
    <property type="match status" value="1"/>
</dbReference>
<sequence>GGTQVGVAMVAMTRGGELWAPDGDVFRPERWIEAAENDERFKEMCGVVDLVFGYGKYTCLGKGIAWMELNKVLVEVGAPEPLNP</sequence>
<keyword evidence="3" id="KW-0408">Iron</keyword>
<comment type="caution">
    <text evidence="4">The sequence shown here is derived from an EMBL/GenBank/DDBJ whole genome shotgun (WGS) entry which is preliminary data.</text>
</comment>
<evidence type="ECO:0000256" key="3">
    <source>
        <dbReference type="ARBA" id="ARBA00023004"/>
    </source>
</evidence>
<dbReference type="GO" id="GO:0005506">
    <property type="term" value="F:iron ion binding"/>
    <property type="evidence" value="ECO:0007669"/>
    <property type="project" value="InterPro"/>
</dbReference>
<keyword evidence="1" id="KW-0349">Heme</keyword>